<evidence type="ECO:0000313" key="4">
    <source>
        <dbReference type="WBParaSite" id="HPBE_0000961701-mRNA-1"/>
    </source>
</evidence>
<feature type="transmembrane region" description="Helical" evidence="1">
    <location>
        <begin position="191"/>
        <end position="216"/>
    </location>
</feature>
<dbReference type="InterPro" id="IPR026620">
    <property type="entry name" value="TMEM177"/>
</dbReference>
<dbReference type="AlphaFoldDB" id="A0A183FPP8"/>
<dbReference type="OrthoDB" id="110174at2759"/>
<reference evidence="4" key="2">
    <citation type="submission" date="2019-09" db="UniProtKB">
        <authorList>
            <consortium name="WormBaseParasite"/>
        </authorList>
    </citation>
    <scope>IDENTIFICATION</scope>
</reference>
<keyword evidence="1" id="KW-0472">Membrane</keyword>
<dbReference type="WBParaSite" id="HPBE_0000961701-mRNA-1">
    <property type="protein sequence ID" value="HPBE_0000961701-mRNA-1"/>
    <property type="gene ID" value="HPBE_0000961701"/>
</dbReference>
<proteinExistence type="predicted"/>
<accession>A0A183FPP8</accession>
<evidence type="ECO:0000256" key="1">
    <source>
        <dbReference type="SAM" id="Phobius"/>
    </source>
</evidence>
<gene>
    <name evidence="2" type="ORF">HPBE_LOCUS9618</name>
</gene>
<reference evidence="2 3" key="1">
    <citation type="submission" date="2018-11" db="EMBL/GenBank/DDBJ databases">
        <authorList>
            <consortium name="Pathogen Informatics"/>
        </authorList>
    </citation>
    <scope>NUCLEOTIDE SEQUENCE [LARGE SCALE GENOMIC DNA]</scope>
</reference>
<evidence type="ECO:0000313" key="3">
    <source>
        <dbReference type="Proteomes" id="UP000050761"/>
    </source>
</evidence>
<dbReference type="GO" id="GO:0016020">
    <property type="term" value="C:membrane"/>
    <property type="evidence" value="ECO:0007669"/>
    <property type="project" value="TreeGrafter"/>
</dbReference>
<dbReference type="EMBL" id="UZAH01026496">
    <property type="protein sequence ID" value="VDO81556.1"/>
    <property type="molecule type" value="Genomic_DNA"/>
</dbReference>
<protein>
    <submittedName>
        <fullName evidence="4">Transmembrane protein</fullName>
    </submittedName>
</protein>
<evidence type="ECO:0000313" key="2">
    <source>
        <dbReference type="EMBL" id="VDO81556.1"/>
    </source>
</evidence>
<sequence length="279" mass="31132">MAHGANYWIRQVYLGIIPSYPLGYMLINGFRGDQFWTKFYVERSAVPPSEHLKDLVEAELDKITDLKNAKVKVALTDRAEPRVYGGFFLTSGAELQFPVRVSFGDVEEARRLAQNVEIDLGLARNRRKIEVNSKVGEELISRMMLSDAAKMFLVQRELQLANSGVVFCAPMLAWFGIFSAGYAILLGTLSAVMVLLIFVGVAVGSIVSVVISACAFRQFLTAYNAQSSKWADGKVVEMGEEYLQGARDYFRSTMKFNRLLRVLLGEEGEKNISKTGDVM</sequence>
<feature type="transmembrane region" description="Helical" evidence="1">
    <location>
        <begin position="160"/>
        <end position="185"/>
    </location>
</feature>
<name>A0A183FPP8_HELPZ</name>
<accession>A0A3P7Y248</accession>
<dbReference type="PANTHER" id="PTHR21824">
    <property type="entry name" value="TRANSMEMBRANE PROTEIN 177"/>
    <property type="match status" value="1"/>
</dbReference>
<keyword evidence="1" id="KW-0812">Transmembrane</keyword>
<keyword evidence="1" id="KW-1133">Transmembrane helix</keyword>
<dbReference type="Proteomes" id="UP000050761">
    <property type="component" value="Unassembled WGS sequence"/>
</dbReference>
<keyword evidence="3" id="KW-1185">Reference proteome</keyword>
<organism evidence="3 4">
    <name type="scientific">Heligmosomoides polygyrus</name>
    <name type="common">Parasitic roundworm</name>
    <dbReference type="NCBI Taxonomy" id="6339"/>
    <lineage>
        <taxon>Eukaryota</taxon>
        <taxon>Metazoa</taxon>
        <taxon>Ecdysozoa</taxon>
        <taxon>Nematoda</taxon>
        <taxon>Chromadorea</taxon>
        <taxon>Rhabditida</taxon>
        <taxon>Rhabditina</taxon>
        <taxon>Rhabditomorpha</taxon>
        <taxon>Strongyloidea</taxon>
        <taxon>Heligmosomidae</taxon>
        <taxon>Heligmosomoides</taxon>
    </lineage>
</organism>
<dbReference type="PANTHER" id="PTHR21824:SF3">
    <property type="entry name" value="DUF5683 DOMAIN-CONTAINING PROTEIN"/>
    <property type="match status" value="1"/>
</dbReference>